<evidence type="ECO:0000256" key="5">
    <source>
        <dbReference type="ARBA" id="ARBA00022618"/>
    </source>
</evidence>
<keyword evidence="5 10" id="KW-0132">Cell division</keyword>
<protein>
    <recommendedName>
        <fullName evidence="3 10">Cell division protein FtsX</fullName>
    </recommendedName>
</protein>
<keyword evidence="9 10" id="KW-0131">Cell cycle</keyword>
<comment type="subcellular location">
    <subcellularLocation>
        <location evidence="1">Cell membrane</location>
        <topology evidence="1">Multi-pass membrane protein</topology>
    </subcellularLocation>
</comment>
<accession>A0A1G2QBR6</accession>
<evidence type="ECO:0000256" key="2">
    <source>
        <dbReference type="ARBA" id="ARBA00007379"/>
    </source>
</evidence>
<evidence type="ECO:0000256" key="3">
    <source>
        <dbReference type="ARBA" id="ARBA00021907"/>
    </source>
</evidence>
<feature type="transmembrane region" description="Helical" evidence="11">
    <location>
        <begin position="229"/>
        <end position="255"/>
    </location>
</feature>
<organism evidence="14 15">
    <name type="scientific">Candidatus Vogelbacteria bacterium RIFOXYD1_FULL_42_15</name>
    <dbReference type="NCBI Taxonomy" id="1802437"/>
    <lineage>
        <taxon>Bacteria</taxon>
        <taxon>Candidatus Vogeliibacteriota</taxon>
    </lineage>
</organism>
<dbReference type="PANTHER" id="PTHR47755">
    <property type="entry name" value="CELL DIVISION PROTEIN FTSX"/>
    <property type="match status" value="1"/>
</dbReference>
<evidence type="ECO:0000313" key="14">
    <source>
        <dbReference type="EMBL" id="OHA58005.1"/>
    </source>
</evidence>
<evidence type="ECO:0000256" key="4">
    <source>
        <dbReference type="ARBA" id="ARBA00022475"/>
    </source>
</evidence>
<evidence type="ECO:0000256" key="1">
    <source>
        <dbReference type="ARBA" id="ARBA00004651"/>
    </source>
</evidence>
<feature type="domain" description="ABC3 transporter permease C-terminal" evidence="12">
    <location>
        <begin position="184"/>
        <end position="301"/>
    </location>
</feature>
<reference evidence="14 15" key="1">
    <citation type="journal article" date="2016" name="Nat. Commun.">
        <title>Thousands of microbial genomes shed light on interconnected biogeochemical processes in an aquifer system.</title>
        <authorList>
            <person name="Anantharaman K."/>
            <person name="Brown C.T."/>
            <person name="Hug L.A."/>
            <person name="Sharon I."/>
            <person name="Castelle C.J."/>
            <person name="Probst A.J."/>
            <person name="Thomas B.C."/>
            <person name="Singh A."/>
            <person name="Wilkins M.J."/>
            <person name="Karaoz U."/>
            <person name="Brodie E.L."/>
            <person name="Williams K.H."/>
            <person name="Hubbard S.S."/>
            <person name="Banfield J.F."/>
        </authorList>
    </citation>
    <scope>NUCLEOTIDE SEQUENCE [LARGE SCALE GENOMIC DNA]</scope>
</reference>
<dbReference type="Pfam" id="PF02687">
    <property type="entry name" value="FtsX"/>
    <property type="match status" value="1"/>
</dbReference>
<evidence type="ECO:0000256" key="8">
    <source>
        <dbReference type="ARBA" id="ARBA00023136"/>
    </source>
</evidence>
<evidence type="ECO:0000256" key="9">
    <source>
        <dbReference type="ARBA" id="ARBA00023306"/>
    </source>
</evidence>
<evidence type="ECO:0000259" key="12">
    <source>
        <dbReference type="Pfam" id="PF02687"/>
    </source>
</evidence>
<dbReference type="InterPro" id="IPR004513">
    <property type="entry name" value="FtsX"/>
</dbReference>
<feature type="transmembrane region" description="Helical" evidence="11">
    <location>
        <begin position="275"/>
        <end position="299"/>
    </location>
</feature>
<dbReference type="Proteomes" id="UP000178481">
    <property type="component" value="Unassembled WGS sequence"/>
</dbReference>
<dbReference type="PIRSF" id="PIRSF003097">
    <property type="entry name" value="FtsX"/>
    <property type="match status" value="1"/>
</dbReference>
<dbReference type="AlphaFoldDB" id="A0A1G2QBR6"/>
<keyword evidence="7 11" id="KW-1133">Transmembrane helix</keyword>
<dbReference type="GO" id="GO:0005886">
    <property type="term" value="C:plasma membrane"/>
    <property type="evidence" value="ECO:0007669"/>
    <property type="project" value="UniProtKB-SubCell"/>
</dbReference>
<dbReference type="InterPro" id="IPR003838">
    <property type="entry name" value="ABC3_permease_C"/>
</dbReference>
<evidence type="ECO:0000313" key="15">
    <source>
        <dbReference type="Proteomes" id="UP000178481"/>
    </source>
</evidence>
<evidence type="ECO:0000256" key="10">
    <source>
        <dbReference type="PIRNR" id="PIRNR003097"/>
    </source>
</evidence>
<sequence>MIWINFKRIVKSGFINFWRNGLVSLASVLAIAVSLYVIGGLMVSSAFLNGVVAEVKNKVDISVSFKPETAVDDITAVKKSLSLLPDVKKVVYVSREDEYKSFRERHQDNALLLQSLDEVGNPFGARLNITAIDPNRYESIVYFLENDNQSLSVNRDIIDQVSFKRDIVSRLNKIIGIVKRIGLVASTVLICLAVFATFNTISLAIYTSREEVSVMRLVGAGNIYVKGPFLIEGIISGFLGTLVALFFLYPSVAWIKNVSYNAFGGVDLLSYLSGNFASIFLTLLVSGVGLGFMASYLAVRKYASL</sequence>
<proteinExistence type="inferred from homology"/>
<evidence type="ECO:0000259" key="13">
    <source>
        <dbReference type="Pfam" id="PF18075"/>
    </source>
</evidence>
<feature type="transmembrane region" description="Helical" evidence="11">
    <location>
        <begin position="181"/>
        <end position="208"/>
    </location>
</feature>
<dbReference type="PANTHER" id="PTHR47755:SF1">
    <property type="entry name" value="CELL DIVISION PROTEIN FTSX"/>
    <property type="match status" value="1"/>
</dbReference>
<keyword evidence="6 11" id="KW-0812">Transmembrane</keyword>
<feature type="domain" description="FtsX extracellular" evidence="13">
    <location>
        <begin position="59"/>
        <end position="145"/>
    </location>
</feature>
<dbReference type="InterPro" id="IPR040690">
    <property type="entry name" value="FtsX_ECD"/>
</dbReference>
<dbReference type="Gene3D" id="3.30.70.3040">
    <property type="match status" value="1"/>
</dbReference>
<feature type="transmembrane region" description="Helical" evidence="11">
    <location>
        <begin position="21"/>
        <end position="48"/>
    </location>
</feature>
<dbReference type="GO" id="GO:0051301">
    <property type="term" value="P:cell division"/>
    <property type="evidence" value="ECO:0007669"/>
    <property type="project" value="UniProtKB-KW"/>
</dbReference>
<keyword evidence="4 10" id="KW-1003">Cell membrane</keyword>
<name>A0A1G2QBR6_9BACT</name>
<evidence type="ECO:0000256" key="6">
    <source>
        <dbReference type="ARBA" id="ARBA00022692"/>
    </source>
</evidence>
<comment type="similarity">
    <text evidence="2 10">Belongs to the ABC-4 integral membrane protein family. FtsX subfamily.</text>
</comment>
<evidence type="ECO:0000256" key="11">
    <source>
        <dbReference type="SAM" id="Phobius"/>
    </source>
</evidence>
<dbReference type="Pfam" id="PF18075">
    <property type="entry name" value="FtsX_ECD"/>
    <property type="match status" value="1"/>
</dbReference>
<keyword evidence="8 10" id="KW-0472">Membrane</keyword>
<comment type="caution">
    <text evidence="14">The sequence shown here is derived from an EMBL/GenBank/DDBJ whole genome shotgun (WGS) entry which is preliminary data.</text>
</comment>
<dbReference type="EMBL" id="MHTI01000040">
    <property type="protein sequence ID" value="OHA58005.1"/>
    <property type="molecule type" value="Genomic_DNA"/>
</dbReference>
<gene>
    <name evidence="14" type="ORF">A2607_00920</name>
</gene>
<evidence type="ECO:0000256" key="7">
    <source>
        <dbReference type="ARBA" id="ARBA00022989"/>
    </source>
</evidence>